<sequence>MWGVNALEWLILARHGESTGNVAYRAANAAGADESGIGERDADIPLSPAGRAQAARLGDRLAALPADERPDLARVSPFLRARDTLAIALDRAGIALDTRVDERLRDRDQGIFEGLTVHGVERRFPEEAARLRKLGKFYYRPPGGECWADLVLRLRSFYRDLSLDAPGRRVLVVAHDAVIVTSRYIAEDLTEAEVLDVERTPVENASISRWRNEGGRLRPVCYNDCDHLTGVS</sequence>
<evidence type="ECO:0000256" key="3">
    <source>
        <dbReference type="ARBA" id="ARBA00023152"/>
    </source>
</evidence>
<dbReference type="EMBL" id="WUTW01000009">
    <property type="protein sequence ID" value="MXQ67965.1"/>
    <property type="molecule type" value="Genomic_DNA"/>
</dbReference>
<dbReference type="Gene3D" id="3.40.50.1240">
    <property type="entry name" value="Phosphoglycerate mutase-like"/>
    <property type="match status" value="1"/>
</dbReference>
<dbReference type="SMART" id="SM00855">
    <property type="entry name" value="PGAM"/>
    <property type="match status" value="1"/>
</dbReference>
<keyword evidence="4" id="KW-0413">Isomerase</keyword>
<evidence type="ECO:0000313" key="7">
    <source>
        <dbReference type="Proteomes" id="UP000431901"/>
    </source>
</evidence>
<dbReference type="GO" id="GO:0006096">
    <property type="term" value="P:glycolytic process"/>
    <property type="evidence" value="ECO:0007669"/>
    <property type="project" value="UniProtKB-KW"/>
</dbReference>
<dbReference type="InterPro" id="IPR013078">
    <property type="entry name" value="His_Pase_superF_clade-1"/>
</dbReference>
<comment type="similarity">
    <text evidence="1">Belongs to the phosphoglycerate mutase family. BPG-dependent PGAM subfamily.</text>
</comment>
<dbReference type="EC" id="5.4.2.11" evidence="2"/>
<dbReference type="CDD" id="cd07067">
    <property type="entry name" value="HP_PGM_like"/>
    <property type="match status" value="1"/>
</dbReference>
<accession>A0A6I4WHZ0</accession>
<evidence type="ECO:0000313" key="6">
    <source>
        <dbReference type="EMBL" id="MXQ67965.1"/>
    </source>
</evidence>
<dbReference type="PROSITE" id="PS00175">
    <property type="entry name" value="PG_MUTASE"/>
    <property type="match status" value="1"/>
</dbReference>
<dbReference type="InterPro" id="IPR001345">
    <property type="entry name" value="PG/BPGM_mutase_AS"/>
</dbReference>
<evidence type="ECO:0000256" key="4">
    <source>
        <dbReference type="ARBA" id="ARBA00023235"/>
    </source>
</evidence>
<dbReference type="RefSeq" id="WP_161106146.1">
    <property type="nucleotide sequence ID" value="NZ_JBHLYI010000015.1"/>
</dbReference>
<reference evidence="6 7" key="1">
    <citation type="submission" date="2019-12" db="EMBL/GenBank/DDBJ databases">
        <title>Nocardia macrotermitis sp. nov. and Nocardia aurantia sp. nov., isolated from the gut of the fungus growing-termite Macrotermes natalensis.</title>
        <authorList>
            <person name="Christine B."/>
            <person name="Rene B."/>
        </authorList>
    </citation>
    <scope>NUCLEOTIDE SEQUENCE [LARGE SCALE GENOMIC DNA]</scope>
    <source>
        <strain evidence="6 7">DSM 102126</strain>
    </source>
</reference>
<dbReference type="Proteomes" id="UP000431901">
    <property type="component" value="Unassembled WGS sequence"/>
</dbReference>
<name>A0A6I4WHZ0_9ACTN</name>
<keyword evidence="3" id="KW-0324">Glycolysis</keyword>
<dbReference type="Pfam" id="PF00300">
    <property type="entry name" value="His_Phos_1"/>
    <property type="match status" value="1"/>
</dbReference>
<keyword evidence="7" id="KW-1185">Reference proteome</keyword>
<organism evidence="6 7">
    <name type="scientific">Actinomadura rayongensis</name>
    <dbReference type="NCBI Taxonomy" id="1429076"/>
    <lineage>
        <taxon>Bacteria</taxon>
        <taxon>Bacillati</taxon>
        <taxon>Actinomycetota</taxon>
        <taxon>Actinomycetes</taxon>
        <taxon>Streptosporangiales</taxon>
        <taxon>Thermomonosporaceae</taxon>
        <taxon>Actinomadura</taxon>
    </lineage>
</organism>
<dbReference type="AlphaFoldDB" id="A0A6I4WHZ0"/>
<dbReference type="InterPro" id="IPR005952">
    <property type="entry name" value="Phosphogly_mut1"/>
</dbReference>
<evidence type="ECO:0000256" key="1">
    <source>
        <dbReference type="ARBA" id="ARBA00006717"/>
    </source>
</evidence>
<gene>
    <name evidence="6" type="ORF">GQ466_28510</name>
</gene>
<dbReference type="SUPFAM" id="SSF53254">
    <property type="entry name" value="Phosphoglycerate mutase-like"/>
    <property type="match status" value="1"/>
</dbReference>
<feature type="binding site" evidence="5">
    <location>
        <position position="80"/>
    </location>
    <ligand>
        <name>substrate</name>
    </ligand>
</feature>
<evidence type="ECO:0000256" key="5">
    <source>
        <dbReference type="PIRSR" id="PIRSR613078-2"/>
    </source>
</evidence>
<protein>
    <recommendedName>
        <fullName evidence="2">phosphoglycerate mutase (2,3-diphosphoglycerate-dependent)</fullName>
        <ecNumber evidence="2">5.4.2.11</ecNumber>
    </recommendedName>
</protein>
<dbReference type="OrthoDB" id="5449373at2"/>
<comment type="caution">
    <text evidence="6">The sequence shown here is derived from an EMBL/GenBank/DDBJ whole genome shotgun (WGS) entry which is preliminary data.</text>
</comment>
<proteinExistence type="inferred from homology"/>
<evidence type="ECO:0000256" key="2">
    <source>
        <dbReference type="ARBA" id="ARBA00012028"/>
    </source>
</evidence>
<dbReference type="GO" id="GO:0004619">
    <property type="term" value="F:phosphoglycerate mutase activity"/>
    <property type="evidence" value="ECO:0007669"/>
    <property type="project" value="UniProtKB-EC"/>
</dbReference>
<dbReference type="InterPro" id="IPR029033">
    <property type="entry name" value="His_PPase_superfam"/>
</dbReference>
<feature type="binding site" evidence="5">
    <location>
        <begin position="14"/>
        <end position="21"/>
    </location>
    <ligand>
        <name>substrate</name>
    </ligand>
</feature>
<dbReference type="PANTHER" id="PTHR11931">
    <property type="entry name" value="PHOSPHOGLYCERATE MUTASE"/>
    <property type="match status" value="1"/>
</dbReference>